<feature type="transmembrane region" description="Helical" evidence="1">
    <location>
        <begin position="510"/>
        <end position="529"/>
    </location>
</feature>
<dbReference type="EMBL" id="HBFA01027472">
    <property type="protein sequence ID" value="CAD8678155.1"/>
    <property type="molecule type" value="Transcribed_RNA"/>
</dbReference>
<accession>A0A7S0RHV1</accession>
<keyword evidence="1" id="KW-0812">Transmembrane</keyword>
<organism evidence="2">
    <name type="scientific">Pyramimonas obovata</name>
    <dbReference type="NCBI Taxonomy" id="1411642"/>
    <lineage>
        <taxon>Eukaryota</taxon>
        <taxon>Viridiplantae</taxon>
        <taxon>Chlorophyta</taxon>
        <taxon>Pyramimonadophyceae</taxon>
        <taxon>Pyramimonadales</taxon>
        <taxon>Pyramimonadaceae</taxon>
        <taxon>Pyramimonas</taxon>
        <taxon>Pyramimonas incertae sedis</taxon>
    </lineage>
</organism>
<feature type="transmembrane region" description="Helical" evidence="1">
    <location>
        <begin position="21"/>
        <end position="41"/>
    </location>
</feature>
<protein>
    <submittedName>
        <fullName evidence="2">Uncharacterized protein</fullName>
    </submittedName>
</protein>
<keyword evidence="1" id="KW-1133">Transmembrane helix</keyword>
<name>A0A7S0RHV1_9CHLO</name>
<evidence type="ECO:0000313" key="2">
    <source>
        <dbReference type="EMBL" id="CAD8678155.1"/>
    </source>
</evidence>
<feature type="transmembrane region" description="Helical" evidence="1">
    <location>
        <begin position="244"/>
        <end position="265"/>
    </location>
</feature>
<feature type="transmembrane region" description="Helical" evidence="1">
    <location>
        <begin position="47"/>
        <end position="66"/>
    </location>
</feature>
<gene>
    <name evidence="2" type="ORF">POBO1169_LOCUS13936</name>
</gene>
<feature type="transmembrane region" description="Helical" evidence="1">
    <location>
        <begin position="550"/>
        <end position="572"/>
    </location>
</feature>
<feature type="transmembrane region" description="Helical" evidence="1">
    <location>
        <begin position="298"/>
        <end position="317"/>
    </location>
</feature>
<keyword evidence="1" id="KW-0472">Membrane</keyword>
<feature type="transmembrane region" description="Helical" evidence="1">
    <location>
        <begin position="187"/>
        <end position="208"/>
    </location>
</feature>
<feature type="transmembrane region" description="Helical" evidence="1">
    <location>
        <begin position="151"/>
        <end position="175"/>
    </location>
</feature>
<feature type="transmembrane region" description="Helical" evidence="1">
    <location>
        <begin position="487"/>
        <end position="504"/>
    </location>
</feature>
<reference evidence="2" key="1">
    <citation type="submission" date="2021-01" db="EMBL/GenBank/DDBJ databases">
        <authorList>
            <person name="Corre E."/>
            <person name="Pelletier E."/>
            <person name="Niang G."/>
            <person name="Scheremetjew M."/>
            <person name="Finn R."/>
            <person name="Kale V."/>
            <person name="Holt S."/>
            <person name="Cochrane G."/>
            <person name="Meng A."/>
            <person name="Brown T."/>
            <person name="Cohen L."/>
        </authorList>
    </citation>
    <scope>NUCLEOTIDE SEQUENCE</scope>
    <source>
        <strain evidence="2">CCMP722</strain>
    </source>
</reference>
<sequence length="574" mass="63715">MADTTNKVAPEGGAEIPKQKGPFLGVVWFTLTFIIFGVVSAVDDFNVLNVMIGFRSCIALAGYLIMQVGLWQAENKWDEEGSAAWLAAAGQDAGAAPETLEMTTFGEVTIPDDQLKASFPIPWGFLIGWWVWGISYLFPLDGTYDVDPSPFGVVALIICLFISFVASVPMSDAVMYRKDKKKKMLSLMFLLGWISLGIMSSLDVVYQLHGYKTTIDSDSDTDLYAFFQIFGYSDSNSDSLTVDYTLGTAGVWVLCMLGPVTIILSQKILFGARKMGTAWEGSGVPNFHPIVYNMGGPLFVWGWFLFLLGVASIPNLIDLDSYDDKIKHSFFSSMPMNNNTIGAAIEYDNPLTGNNGPYYIPLFCNWRTMLAFLGGCAMVPVVGFLDFSHDEDGPWCGENMETPKAVFKKWWLGTDGTYFGLFLESPWPFVMAWSLFGFSSFFKLDNDIGVGWQEAAILVNCILQGVDAGILIQQNLYAGNMAGKQRFSLPFVLLFVLLAINIGSHWEWRAIAFSLPGAILIILGQKTVFGARKRGDYTMVHQAANPYNTVYVYTWGEVFFMMGWILICWGMSFP</sequence>
<proteinExistence type="predicted"/>
<evidence type="ECO:0000256" key="1">
    <source>
        <dbReference type="SAM" id="Phobius"/>
    </source>
</evidence>
<feature type="transmembrane region" description="Helical" evidence="1">
    <location>
        <begin position="121"/>
        <end position="139"/>
    </location>
</feature>
<dbReference type="AlphaFoldDB" id="A0A7S0RHV1"/>
<feature type="transmembrane region" description="Helical" evidence="1">
    <location>
        <begin position="366"/>
        <end position="385"/>
    </location>
</feature>